<feature type="transmembrane region" description="Helical" evidence="5">
    <location>
        <begin position="231"/>
        <end position="252"/>
    </location>
</feature>
<evidence type="ECO:0000256" key="4">
    <source>
        <dbReference type="ARBA" id="ARBA00023136"/>
    </source>
</evidence>
<feature type="transmembrane region" description="Helical" evidence="5">
    <location>
        <begin position="65"/>
        <end position="85"/>
    </location>
</feature>
<feature type="transmembrane region" description="Helical" evidence="5">
    <location>
        <begin position="182"/>
        <end position="207"/>
    </location>
</feature>
<keyword evidence="8" id="KW-1185">Reference proteome</keyword>
<dbReference type="GO" id="GO:0016020">
    <property type="term" value="C:membrane"/>
    <property type="evidence" value="ECO:0007669"/>
    <property type="project" value="UniProtKB-SubCell"/>
</dbReference>
<dbReference type="RefSeq" id="WP_183621295.1">
    <property type="nucleotide sequence ID" value="NZ_CAJHAH010000009.1"/>
</dbReference>
<dbReference type="SUPFAM" id="SSF103473">
    <property type="entry name" value="MFS general substrate transporter"/>
    <property type="match status" value="1"/>
</dbReference>
<dbReference type="Gene3D" id="1.20.1250.20">
    <property type="entry name" value="MFS general substrate transporter like domains"/>
    <property type="match status" value="1"/>
</dbReference>
<dbReference type="PANTHER" id="PTHR10924">
    <property type="entry name" value="MAJOR FACILITATOR SUPERFAMILY PROTEIN-RELATED"/>
    <property type="match status" value="1"/>
</dbReference>
<evidence type="ECO:0000256" key="5">
    <source>
        <dbReference type="SAM" id="Phobius"/>
    </source>
</evidence>
<organism evidence="7 8">
    <name type="scientific">Psychrobacter luti</name>
    <dbReference type="NCBI Taxonomy" id="198481"/>
    <lineage>
        <taxon>Bacteria</taxon>
        <taxon>Pseudomonadati</taxon>
        <taxon>Pseudomonadota</taxon>
        <taxon>Gammaproteobacteria</taxon>
        <taxon>Moraxellales</taxon>
        <taxon>Moraxellaceae</taxon>
        <taxon>Psychrobacter</taxon>
    </lineage>
</organism>
<feature type="transmembrane region" description="Helical" evidence="5">
    <location>
        <begin position="264"/>
        <end position="284"/>
    </location>
</feature>
<dbReference type="PROSITE" id="PS50850">
    <property type="entry name" value="MFS"/>
    <property type="match status" value="1"/>
</dbReference>
<dbReference type="AlphaFoldDB" id="A0A839TK60"/>
<evidence type="ECO:0000259" key="6">
    <source>
        <dbReference type="PROSITE" id="PS50850"/>
    </source>
</evidence>
<dbReference type="PANTHER" id="PTHR10924:SF6">
    <property type="entry name" value="SOLUTE CARRIER FAMILY 49 MEMBER A3"/>
    <property type="match status" value="1"/>
</dbReference>
<dbReference type="InterPro" id="IPR049680">
    <property type="entry name" value="FLVCR1-2_SLC49-like"/>
</dbReference>
<feature type="transmembrane region" description="Helical" evidence="5">
    <location>
        <begin position="120"/>
        <end position="141"/>
    </location>
</feature>
<accession>A0A839TK60</accession>
<dbReference type="InterPro" id="IPR011701">
    <property type="entry name" value="MFS"/>
</dbReference>
<name>A0A839TK60_9GAMM</name>
<evidence type="ECO:0000256" key="2">
    <source>
        <dbReference type="ARBA" id="ARBA00022692"/>
    </source>
</evidence>
<protein>
    <submittedName>
        <fullName evidence="7">Cyanate permease</fullName>
    </submittedName>
</protein>
<feature type="transmembrane region" description="Helical" evidence="5">
    <location>
        <begin position="320"/>
        <end position="343"/>
    </location>
</feature>
<evidence type="ECO:0000256" key="3">
    <source>
        <dbReference type="ARBA" id="ARBA00022989"/>
    </source>
</evidence>
<keyword evidence="3 5" id="KW-1133">Transmembrane helix</keyword>
<keyword evidence="4 5" id="KW-0472">Membrane</keyword>
<proteinExistence type="predicted"/>
<feature type="domain" description="Major facilitator superfamily (MFS) profile" evidence="6">
    <location>
        <begin position="28"/>
        <end position="406"/>
    </location>
</feature>
<sequence length="422" mass="45255">MPPTTDATTRANSSTVTLITSKQKPPNKWLIIAGFSLLLGVNQFLWLTFATIVISTEAHFGVNEFFANLLTLMFPIIFVLLAIHSGKVLDNIGYKKIVSLAALLMLIGSIIRWLGADYYWLVFAGQLLIAIAQPYITNAINQVTSDWFDKSQIATVTGVIMGGMFLATALGAFAPAPLIEAFGFSGMLLINVIITAVAVVGFLLVVAEKPKQQDSAISLQEIESLLKNKRLWFISLAVFIAMGYFNGLSNWIAPILAPRGIDEATAGIITAMLIVGGILGALLIPLLSDYLQKRRIFLILATLVGASATYPLLYLTTGTITLLLSFILGFFLLAGYPLLIAAAEDTVHASQAAKAVAMLMMMGNLGGVIVVLLMQGVKGLTGSWIPTGWVLIIAVALASFLVLKIRDKPTIKSIVKPTSGIV</sequence>
<dbReference type="InterPro" id="IPR020846">
    <property type="entry name" value="MFS_dom"/>
</dbReference>
<dbReference type="Proteomes" id="UP000588111">
    <property type="component" value="Unassembled WGS sequence"/>
</dbReference>
<feature type="transmembrane region" description="Helical" evidence="5">
    <location>
        <begin position="355"/>
        <end position="377"/>
    </location>
</feature>
<feature type="transmembrane region" description="Helical" evidence="5">
    <location>
        <begin position="383"/>
        <end position="403"/>
    </location>
</feature>
<evidence type="ECO:0000313" key="7">
    <source>
        <dbReference type="EMBL" id="MBB3107853.1"/>
    </source>
</evidence>
<evidence type="ECO:0000256" key="1">
    <source>
        <dbReference type="ARBA" id="ARBA00004141"/>
    </source>
</evidence>
<reference evidence="7 8" key="1">
    <citation type="submission" date="2020-08" db="EMBL/GenBank/DDBJ databases">
        <title>Genomic Encyclopedia of Type Strains, Phase III (KMG-III): the genomes of soil and plant-associated and newly described type strains.</title>
        <authorList>
            <person name="Whitman W."/>
        </authorList>
    </citation>
    <scope>NUCLEOTIDE SEQUENCE [LARGE SCALE GENOMIC DNA]</scope>
    <source>
        <strain evidence="7 8">CECT 5885</strain>
    </source>
</reference>
<gene>
    <name evidence="7" type="ORF">FHS24_002387</name>
</gene>
<dbReference type="InterPro" id="IPR036259">
    <property type="entry name" value="MFS_trans_sf"/>
</dbReference>
<comment type="caution">
    <text evidence="7">The sequence shown here is derived from an EMBL/GenBank/DDBJ whole genome shotgun (WGS) entry which is preliminary data.</text>
</comment>
<feature type="transmembrane region" description="Helical" evidence="5">
    <location>
        <begin position="153"/>
        <end position="176"/>
    </location>
</feature>
<keyword evidence="2 5" id="KW-0812">Transmembrane</keyword>
<evidence type="ECO:0000313" key="8">
    <source>
        <dbReference type="Proteomes" id="UP000588111"/>
    </source>
</evidence>
<comment type="subcellular location">
    <subcellularLocation>
        <location evidence="1">Membrane</location>
        <topology evidence="1">Multi-pass membrane protein</topology>
    </subcellularLocation>
</comment>
<feature type="transmembrane region" description="Helical" evidence="5">
    <location>
        <begin position="29"/>
        <end position="53"/>
    </location>
</feature>
<feature type="transmembrane region" description="Helical" evidence="5">
    <location>
        <begin position="296"/>
        <end position="314"/>
    </location>
</feature>
<dbReference type="Pfam" id="PF07690">
    <property type="entry name" value="MFS_1"/>
    <property type="match status" value="2"/>
</dbReference>
<dbReference type="GO" id="GO:0022857">
    <property type="term" value="F:transmembrane transporter activity"/>
    <property type="evidence" value="ECO:0007669"/>
    <property type="project" value="InterPro"/>
</dbReference>
<dbReference type="EMBL" id="JACHXL010000008">
    <property type="protein sequence ID" value="MBB3107853.1"/>
    <property type="molecule type" value="Genomic_DNA"/>
</dbReference>
<feature type="transmembrane region" description="Helical" evidence="5">
    <location>
        <begin position="97"/>
        <end position="114"/>
    </location>
</feature>